<reference evidence="1" key="1">
    <citation type="submission" date="2021-05" db="EMBL/GenBank/DDBJ databases">
        <authorList>
            <person name="Pan Q."/>
            <person name="Jouanno E."/>
            <person name="Zahm M."/>
            <person name="Klopp C."/>
            <person name="Cabau C."/>
            <person name="Louis A."/>
            <person name="Berthelot C."/>
            <person name="Parey E."/>
            <person name="Roest Crollius H."/>
            <person name="Montfort J."/>
            <person name="Robinson-Rechavi M."/>
            <person name="Bouchez O."/>
            <person name="Lampietro C."/>
            <person name="Lopez Roques C."/>
            <person name="Donnadieu C."/>
            <person name="Postlethwait J."/>
            <person name="Bobe J."/>
            <person name="Dillon D."/>
            <person name="Chandos A."/>
            <person name="von Hippel F."/>
            <person name="Guiguen Y."/>
        </authorList>
    </citation>
    <scope>NUCLEOTIDE SEQUENCE</scope>
    <source>
        <strain evidence="1">YG-Jan2019</strain>
    </source>
</reference>
<dbReference type="Proteomes" id="UP001157502">
    <property type="component" value="Chromosome 36"/>
</dbReference>
<accession>A0ACC2F2M5</accession>
<name>A0ACC2F2M5_DALPE</name>
<keyword evidence="2" id="KW-1185">Reference proteome</keyword>
<sequence length="456" mass="49682">MKGLADEPNYSVALLEGVTAISDMVDNYIYEQTLVEKNAFFVADLGVIQRQHVRWRTHMPLVRPFYPVQTNSSPAVIELLAALGTGFVCTNKCELELVRGHGVPPKDIVYSGVCKQISQIKYAAKNGIDMLVCDNEPELRKIARCHPHAKLLLQVVTEASSDGQEMGVTVGSKLKDCRHLLESAMELGVEVVGVRFHIPCSCDDPGAYNRAVSDARCVFDMGEDVGFSMSILDIGSGLRGSETQLKQINGAVGSLLELYFPASSGVSIIAEPGSYYVSSSFTLAVNVIEKQVVSPDLHPNQLHGGPSPNHEPEYLYYMNNGVYDLFTSKLADNVIPAPAVHKSAARCSRISEEPVFASSLWGPSGDDLDLVVDHCLLPELSVGDWLIFSNAGAFSLGSPSTFTDTSRPPVYYTISSTDWFEMQDDGITQKISMKKFSPVSYFLHSSQSDEAPSIPA</sequence>
<proteinExistence type="predicted"/>
<organism evidence="1 2">
    <name type="scientific">Dallia pectoralis</name>
    <name type="common">Alaska blackfish</name>
    <dbReference type="NCBI Taxonomy" id="75939"/>
    <lineage>
        <taxon>Eukaryota</taxon>
        <taxon>Metazoa</taxon>
        <taxon>Chordata</taxon>
        <taxon>Craniata</taxon>
        <taxon>Vertebrata</taxon>
        <taxon>Euteleostomi</taxon>
        <taxon>Actinopterygii</taxon>
        <taxon>Neopterygii</taxon>
        <taxon>Teleostei</taxon>
        <taxon>Protacanthopterygii</taxon>
        <taxon>Esociformes</taxon>
        <taxon>Umbridae</taxon>
        <taxon>Dallia</taxon>
    </lineage>
</organism>
<gene>
    <name evidence="1" type="ORF">DPEC_G00353660</name>
</gene>
<dbReference type="EMBL" id="CM055763">
    <property type="protein sequence ID" value="KAJ7985591.1"/>
    <property type="molecule type" value="Genomic_DNA"/>
</dbReference>
<comment type="caution">
    <text evidence="1">The sequence shown here is derived from an EMBL/GenBank/DDBJ whole genome shotgun (WGS) entry which is preliminary data.</text>
</comment>
<evidence type="ECO:0000313" key="1">
    <source>
        <dbReference type="EMBL" id="KAJ7985591.1"/>
    </source>
</evidence>
<evidence type="ECO:0000313" key="2">
    <source>
        <dbReference type="Proteomes" id="UP001157502"/>
    </source>
</evidence>
<protein>
    <submittedName>
        <fullName evidence="1">Uncharacterized protein</fullName>
    </submittedName>
</protein>